<dbReference type="InterPro" id="IPR032675">
    <property type="entry name" value="LRR_dom_sf"/>
</dbReference>
<reference evidence="3 4" key="1">
    <citation type="journal article" date="2011" name="Science">
        <title>The Selaginella genome identifies genetic changes associated with the evolution of vascular plants.</title>
        <authorList>
            <person name="Banks J.A."/>
            <person name="Nishiyama T."/>
            <person name="Hasebe M."/>
            <person name="Bowman J.L."/>
            <person name="Gribskov M."/>
            <person name="dePamphilis C."/>
            <person name="Albert V.A."/>
            <person name="Aono N."/>
            <person name="Aoyama T."/>
            <person name="Ambrose B.A."/>
            <person name="Ashton N.W."/>
            <person name="Axtell M.J."/>
            <person name="Barker E."/>
            <person name="Barker M.S."/>
            <person name="Bennetzen J.L."/>
            <person name="Bonawitz N.D."/>
            <person name="Chapple C."/>
            <person name="Cheng C."/>
            <person name="Correa L.G."/>
            <person name="Dacre M."/>
            <person name="DeBarry J."/>
            <person name="Dreyer I."/>
            <person name="Elias M."/>
            <person name="Engstrom E.M."/>
            <person name="Estelle M."/>
            <person name="Feng L."/>
            <person name="Finet C."/>
            <person name="Floyd S.K."/>
            <person name="Frommer W.B."/>
            <person name="Fujita T."/>
            <person name="Gramzow L."/>
            <person name="Gutensohn M."/>
            <person name="Harholt J."/>
            <person name="Hattori M."/>
            <person name="Heyl A."/>
            <person name="Hirai T."/>
            <person name="Hiwatashi Y."/>
            <person name="Ishikawa M."/>
            <person name="Iwata M."/>
            <person name="Karol K.G."/>
            <person name="Koehler B."/>
            <person name="Kolukisaoglu U."/>
            <person name="Kubo M."/>
            <person name="Kurata T."/>
            <person name="Lalonde S."/>
            <person name="Li K."/>
            <person name="Li Y."/>
            <person name="Litt A."/>
            <person name="Lyons E."/>
            <person name="Manning G."/>
            <person name="Maruyama T."/>
            <person name="Michael T.P."/>
            <person name="Mikami K."/>
            <person name="Miyazaki S."/>
            <person name="Morinaga S."/>
            <person name="Murata T."/>
            <person name="Mueller-Roeber B."/>
            <person name="Nelson D.R."/>
            <person name="Obara M."/>
            <person name="Oguri Y."/>
            <person name="Olmstead R.G."/>
            <person name="Onodera N."/>
            <person name="Petersen B.L."/>
            <person name="Pils B."/>
            <person name="Prigge M."/>
            <person name="Rensing S.A."/>
            <person name="Riano-Pachon D.M."/>
            <person name="Roberts A.W."/>
            <person name="Sato Y."/>
            <person name="Scheller H.V."/>
            <person name="Schulz B."/>
            <person name="Schulz C."/>
            <person name="Shakirov E.V."/>
            <person name="Shibagaki N."/>
            <person name="Shinohara N."/>
            <person name="Shippen D.E."/>
            <person name="Soerensen I."/>
            <person name="Sotooka R."/>
            <person name="Sugimoto N."/>
            <person name="Sugita M."/>
            <person name="Sumikawa N."/>
            <person name="Tanurdzic M."/>
            <person name="Theissen G."/>
            <person name="Ulvskov P."/>
            <person name="Wakazuki S."/>
            <person name="Weng J.K."/>
            <person name="Willats W.W."/>
            <person name="Wipf D."/>
            <person name="Wolf P.G."/>
            <person name="Yang L."/>
            <person name="Zimmer A.D."/>
            <person name="Zhu Q."/>
            <person name="Mitros T."/>
            <person name="Hellsten U."/>
            <person name="Loque D."/>
            <person name="Otillar R."/>
            <person name="Salamov A."/>
            <person name="Schmutz J."/>
            <person name="Shapiro H."/>
            <person name="Lindquist E."/>
            <person name="Lucas S."/>
            <person name="Rokhsar D."/>
            <person name="Grigoriev I.V."/>
        </authorList>
    </citation>
    <scope>NUCLEOTIDE SEQUENCE [LARGE SCALE GENOMIC DNA]</scope>
</reference>
<dbReference type="Gramene" id="EFJ19839">
    <property type="protein sequence ID" value="EFJ19839"/>
    <property type="gene ID" value="SELMODRAFT_444027"/>
</dbReference>
<feature type="domain" description="F-box/LRR-repeat protein 15-like leucin rich repeat" evidence="2">
    <location>
        <begin position="93"/>
        <end position="216"/>
    </location>
</feature>
<keyword evidence="1" id="KW-0833">Ubl conjugation pathway</keyword>
<proteinExistence type="predicted"/>
<dbReference type="KEGG" id="smo:SELMODRAFT_444027"/>
<evidence type="ECO:0000259" key="2">
    <source>
        <dbReference type="Pfam" id="PF25372"/>
    </source>
</evidence>
<gene>
    <name evidence="3" type="ORF">SELMODRAFT_444027</name>
</gene>
<dbReference type="HOGENOM" id="CLU_073955_1_0_1"/>
<protein>
    <recommendedName>
        <fullName evidence="2">F-box/LRR-repeat protein 15-like leucin rich repeat domain-containing protein</fullName>
    </recommendedName>
</protein>
<evidence type="ECO:0000313" key="3">
    <source>
        <dbReference type="EMBL" id="EFJ19839.1"/>
    </source>
</evidence>
<dbReference type="AlphaFoldDB" id="D8S6P3"/>
<keyword evidence="4" id="KW-1185">Reference proteome</keyword>
<accession>D8S6P3</accession>
<dbReference type="eggNOG" id="KOG1947">
    <property type="taxonomic scope" value="Eukaryota"/>
</dbReference>
<dbReference type="PANTHER" id="PTHR13382">
    <property type="entry name" value="MITOCHONDRIAL ATP SYNTHASE COUPLING FACTOR B"/>
    <property type="match status" value="1"/>
</dbReference>
<name>D8S6P3_SELML</name>
<dbReference type="Proteomes" id="UP000001514">
    <property type="component" value="Unassembled WGS sequence"/>
</dbReference>
<dbReference type="Gene3D" id="3.80.10.10">
    <property type="entry name" value="Ribonuclease Inhibitor"/>
    <property type="match status" value="2"/>
</dbReference>
<dbReference type="FunCoup" id="D8S6P3">
    <property type="interactions" value="123"/>
</dbReference>
<evidence type="ECO:0000256" key="1">
    <source>
        <dbReference type="ARBA" id="ARBA00022786"/>
    </source>
</evidence>
<dbReference type="GO" id="GO:0031146">
    <property type="term" value="P:SCF-dependent proteasomal ubiquitin-dependent protein catabolic process"/>
    <property type="evidence" value="ECO:0000318"/>
    <property type="project" value="GO_Central"/>
</dbReference>
<dbReference type="OrthoDB" id="185373at2759"/>
<dbReference type="InParanoid" id="D8S6P3"/>
<dbReference type="EMBL" id="GL377604">
    <property type="protein sequence ID" value="EFJ19839.1"/>
    <property type="molecule type" value="Genomic_DNA"/>
</dbReference>
<sequence length="253" mass="27455">MEELERNSAAAALLRLRSQQFDDKEAIAKPNLELGSSIGVEIARDEILPVDLLAHCLLQLSSFRDMAMVNLVCKKWRSAMRQSLAYRKRLSFAGCRVDDVSVANLVNQALNLLDLDMSAGTWGCQITDIALVAIADSSCCPNLRSISLWGVTAITDQGVAALVFRAKSLENLNVGGTFITDASLLAIATHCRSLKALNVWGCKFVTEKGLLHLARGCPSLQSLNVFGIKVTNLFFHSLAALNSQLQIKPAPSL</sequence>
<dbReference type="SMART" id="SM00367">
    <property type="entry name" value="LRR_CC"/>
    <property type="match status" value="5"/>
</dbReference>
<dbReference type="SUPFAM" id="SSF52047">
    <property type="entry name" value="RNI-like"/>
    <property type="match status" value="1"/>
</dbReference>
<dbReference type="InterPro" id="IPR057207">
    <property type="entry name" value="FBXL15_LRR"/>
</dbReference>
<dbReference type="Pfam" id="PF25372">
    <property type="entry name" value="DUF7885"/>
    <property type="match status" value="1"/>
</dbReference>
<dbReference type="InterPro" id="IPR050648">
    <property type="entry name" value="F-box_LRR-repeat"/>
</dbReference>
<dbReference type="InterPro" id="IPR006553">
    <property type="entry name" value="Leu-rich_rpt_Cys-con_subtyp"/>
</dbReference>
<evidence type="ECO:0000313" key="4">
    <source>
        <dbReference type="Proteomes" id="UP000001514"/>
    </source>
</evidence>
<dbReference type="SUPFAM" id="SSF81383">
    <property type="entry name" value="F-box domain"/>
    <property type="match status" value="1"/>
</dbReference>
<dbReference type="InterPro" id="IPR036047">
    <property type="entry name" value="F-box-like_dom_sf"/>
</dbReference>
<dbReference type="GO" id="GO:0019005">
    <property type="term" value="C:SCF ubiquitin ligase complex"/>
    <property type="evidence" value="ECO:0000318"/>
    <property type="project" value="GO_Central"/>
</dbReference>
<organism evidence="4">
    <name type="scientific">Selaginella moellendorffii</name>
    <name type="common">Spikemoss</name>
    <dbReference type="NCBI Taxonomy" id="88036"/>
    <lineage>
        <taxon>Eukaryota</taxon>
        <taxon>Viridiplantae</taxon>
        <taxon>Streptophyta</taxon>
        <taxon>Embryophyta</taxon>
        <taxon>Tracheophyta</taxon>
        <taxon>Lycopodiopsida</taxon>
        <taxon>Selaginellales</taxon>
        <taxon>Selaginellaceae</taxon>
        <taxon>Selaginella</taxon>
    </lineage>
</organism>
<dbReference type="OMA" id="DCMVTED"/>